<proteinExistence type="predicted"/>
<dbReference type="Pfam" id="PF16258">
    <property type="entry name" value="DUF4912"/>
    <property type="match status" value="1"/>
</dbReference>
<accession>A0A286NUS9</accession>
<gene>
    <name evidence="2" type="ORF">MEBOL_000182</name>
</gene>
<reference evidence="2 3" key="1">
    <citation type="submission" date="2017-06" db="EMBL/GenBank/DDBJ databases">
        <authorList>
            <person name="Kim H.J."/>
            <person name="Triplett B.A."/>
        </authorList>
    </citation>
    <scope>NUCLEOTIDE SEQUENCE [LARGE SCALE GENOMIC DNA]</scope>
    <source>
        <strain evidence="2 3">DSM 14713</strain>
    </source>
</reference>
<protein>
    <recommendedName>
        <fullName evidence="4">DUF4912 domain-containing protein</fullName>
    </recommendedName>
</protein>
<feature type="compositionally biased region" description="Gly residues" evidence="1">
    <location>
        <begin position="470"/>
        <end position="479"/>
    </location>
</feature>
<evidence type="ECO:0000313" key="3">
    <source>
        <dbReference type="Proteomes" id="UP000217289"/>
    </source>
</evidence>
<feature type="region of interest" description="Disordered" evidence="1">
    <location>
        <begin position="341"/>
        <end position="527"/>
    </location>
</feature>
<dbReference type="RefSeq" id="WP_095975651.1">
    <property type="nucleotide sequence ID" value="NZ_CP022163.1"/>
</dbReference>
<organism evidence="2 3">
    <name type="scientific">Melittangium boletus DSM 14713</name>
    <dbReference type="NCBI Taxonomy" id="1294270"/>
    <lineage>
        <taxon>Bacteria</taxon>
        <taxon>Pseudomonadati</taxon>
        <taxon>Myxococcota</taxon>
        <taxon>Myxococcia</taxon>
        <taxon>Myxococcales</taxon>
        <taxon>Cystobacterineae</taxon>
        <taxon>Archangiaceae</taxon>
        <taxon>Melittangium</taxon>
    </lineage>
</organism>
<dbReference type="KEGG" id="mbd:MEBOL_000182"/>
<feature type="region of interest" description="Disordered" evidence="1">
    <location>
        <begin position="151"/>
        <end position="177"/>
    </location>
</feature>
<dbReference type="Proteomes" id="UP000217289">
    <property type="component" value="Chromosome"/>
</dbReference>
<sequence>MADLKSVMVEHLRQLAHTHLERGKGRPGLLGAIVRGVSGLVRRMGLGPPEAPVAASSSDKPEDKGPPATPRRPLPGDDDEKTPVYVPPQPARVVTFPPKPKPHRPSPDEEVTLFGPQAPPASPEVTPTEPSAAEPLVEGFFVARIAGEEEASRHHLTGNSGSPPPGAGHPDSLGGLPREYGDDTLLLLPRDPHTLFVLWDFSAASRQRALAGLESPSAVLRLFNDQGRVLSTIDISLESRGYYLHGLPAAQPYRVEVHFVGRKGGSRRIGPSSNRVFLPPSGPSPDTSVRFLRVPPLTAQRPSPEQKSATPSLRVGPVEERAYITWRRVTLPGSVEAQVMARRQPTRDEPGTAPEGGAPSPEYLHAPRMEGSSERAPAIAAPEGRPWFGSSGPVGSSEQAPGALGQGGDAGQWLGSIGRAGSSEQVPGAEGHWYWSSGPVGSSEQGPGQGEIGSGWSGAAGPAGSSEQGPGAGSAGQGEGQWVWWYGAVGSSGPAGSSEQWVGSYGPAGASEQGALGRPDLPSSPVR</sequence>
<evidence type="ECO:0000313" key="2">
    <source>
        <dbReference type="EMBL" id="ATB26748.1"/>
    </source>
</evidence>
<keyword evidence="3" id="KW-1185">Reference proteome</keyword>
<name>A0A286NUS9_9BACT</name>
<feature type="compositionally biased region" description="Gly residues" evidence="1">
    <location>
        <begin position="447"/>
        <end position="458"/>
    </location>
</feature>
<feature type="compositionally biased region" description="Low complexity" evidence="1">
    <location>
        <begin position="487"/>
        <end position="498"/>
    </location>
</feature>
<dbReference type="OrthoDB" id="5522892at2"/>
<feature type="region of interest" description="Disordered" evidence="1">
    <location>
        <begin position="43"/>
        <end position="131"/>
    </location>
</feature>
<feature type="compositionally biased region" description="Low complexity" evidence="1">
    <location>
        <begin position="459"/>
        <end position="469"/>
    </location>
</feature>
<evidence type="ECO:0008006" key="4">
    <source>
        <dbReference type="Google" id="ProtNLM"/>
    </source>
</evidence>
<dbReference type="InterPro" id="IPR032585">
    <property type="entry name" value="DUF4912"/>
</dbReference>
<evidence type="ECO:0000256" key="1">
    <source>
        <dbReference type="SAM" id="MobiDB-lite"/>
    </source>
</evidence>
<dbReference type="AlphaFoldDB" id="A0A286NUS9"/>
<dbReference type="EMBL" id="CP022163">
    <property type="protein sequence ID" value="ATB26748.1"/>
    <property type="molecule type" value="Genomic_DNA"/>
</dbReference>